<dbReference type="EMBL" id="UYRS01003246">
    <property type="protein sequence ID" value="VDK26249.1"/>
    <property type="molecule type" value="Genomic_DNA"/>
</dbReference>
<dbReference type="STRING" id="60517.A0A0R3VZG7"/>
<evidence type="ECO:0000313" key="3">
    <source>
        <dbReference type="Proteomes" id="UP000282613"/>
    </source>
</evidence>
<dbReference type="AlphaFoldDB" id="A0A0R3VZG7"/>
<feature type="compositionally biased region" description="Polar residues" evidence="1">
    <location>
        <begin position="49"/>
        <end position="59"/>
    </location>
</feature>
<keyword evidence="3" id="KW-1185">Reference proteome</keyword>
<dbReference type="WBParaSite" id="TASK_0000281101-mRNA-1">
    <property type="protein sequence ID" value="TASK_0000281101-mRNA-1"/>
    <property type="gene ID" value="TASK_0000281101"/>
</dbReference>
<reference evidence="4" key="1">
    <citation type="submission" date="2017-02" db="UniProtKB">
        <authorList>
            <consortium name="WormBaseParasite"/>
        </authorList>
    </citation>
    <scope>IDENTIFICATION</scope>
</reference>
<name>A0A0R3VZG7_TAEAS</name>
<feature type="region of interest" description="Disordered" evidence="1">
    <location>
        <begin position="28"/>
        <end position="59"/>
    </location>
</feature>
<protein>
    <submittedName>
        <fullName evidence="2 4">Uncharacterized protein</fullName>
    </submittedName>
</protein>
<gene>
    <name evidence="2" type="ORF">TASK_LOCUS2812</name>
</gene>
<evidence type="ECO:0000313" key="4">
    <source>
        <dbReference type="WBParaSite" id="TASK_0000281101-mRNA-1"/>
    </source>
</evidence>
<proteinExistence type="predicted"/>
<accession>A0A0R3VZG7</accession>
<sequence length="95" mass="10472">MCRHCRRLILHEFASPVTNLHYVAAPSTSTNVKRHKGRHAPELVMPESDSGSISSASPLITKPTPSSAYIYAASENKLVSIKLGKKDEPVRTVRF</sequence>
<dbReference type="Proteomes" id="UP000282613">
    <property type="component" value="Unassembled WGS sequence"/>
</dbReference>
<evidence type="ECO:0000313" key="2">
    <source>
        <dbReference type="EMBL" id="VDK26249.1"/>
    </source>
</evidence>
<reference evidence="2 3" key="2">
    <citation type="submission" date="2018-11" db="EMBL/GenBank/DDBJ databases">
        <authorList>
            <consortium name="Pathogen Informatics"/>
        </authorList>
    </citation>
    <scope>NUCLEOTIDE SEQUENCE [LARGE SCALE GENOMIC DNA]</scope>
</reference>
<evidence type="ECO:0000256" key="1">
    <source>
        <dbReference type="SAM" id="MobiDB-lite"/>
    </source>
</evidence>
<organism evidence="4">
    <name type="scientific">Taenia asiatica</name>
    <name type="common">Asian tapeworm</name>
    <dbReference type="NCBI Taxonomy" id="60517"/>
    <lineage>
        <taxon>Eukaryota</taxon>
        <taxon>Metazoa</taxon>
        <taxon>Spiralia</taxon>
        <taxon>Lophotrochozoa</taxon>
        <taxon>Platyhelminthes</taxon>
        <taxon>Cestoda</taxon>
        <taxon>Eucestoda</taxon>
        <taxon>Cyclophyllidea</taxon>
        <taxon>Taeniidae</taxon>
        <taxon>Taenia</taxon>
    </lineage>
</organism>